<keyword evidence="1" id="KW-0732">Signal</keyword>
<evidence type="ECO:0000256" key="1">
    <source>
        <dbReference type="SAM" id="SignalP"/>
    </source>
</evidence>
<dbReference type="Gene3D" id="2.40.50.90">
    <property type="match status" value="1"/>
</dbReference>
<dbReference type="GO" id="GO:0004519">
    <property type="term" value="F:endonuclease activity"/>
    <property type="evidence" value="ECO:0007669"/>
    <property type="project" value="UniProtKB-KW"/>
</dbReference>
<proteinExistence type="predicted"/>
<evidence type="ECO:0000313" key="3">
    <source>
        <dbReference type="EMBL" id="MBB3874993.1"/>
    </source>
</evidence>
<feature type="chain" id="PRO_5043520508" evidence="1">
    <location>
        <begin position="20"/>
        <end position="214"/>
    </location>
</feature>
<dbReference type="SUPFAM" id="SSF50199">
    <property type="entry name" value="Staphylococcal nuclease"/>
    <property type="match status" value="1"/>
</dbReference>
<dbReference type="AlphaFoldDB" id="A0AAW3TMV1"/>
<protein>
    <submittedName>
        <fullName evidence="3">Endonuclease YncB(Thermonuclease family)</fullName>
    </submittedName>
</protein>
<organism evidence="3 4">
    <name type="scientific">Sphingomonas aquatilis</name>
    <dbReference type="NCBI Taxonomy" id="93063"/>
    <lineage>
        <taxon>Bacteria</taxon>
        <taxon>Pseudomonadati</taxon>
        <taxon>Pseudomonadota</taxon>
        <taxon>Alphaproteobacteria</taxon>
        <taxon>Sphingomonadales</taxon>
        <taxon>Sphingomonadaceae</taxon>
        <taxon>Sphingomonas</taxon>
    </lineage>
</organism>
<evidence type="ECO:0000313" key="4">
    <source>
        <dbReference type="Proteomes" id="UP000528945"/>
    </source>
</evidence>
<keyword evidence="3" id="KW-0255">Endonuclease</keyword>
<gene>
    <name evidence="3" type="ORF">GGR47_001228</name>
</gene>
<keyword evidence="3" id="KW-0540">Nuclease</keyword>
<dbReference type="SMART" id="SM00318">
    <property type="entry name" value="SNc"/>
    <property type="match status" value="1"/>
</dbReference>
<comment type="caution">
    <text evidence="3">The sequence shown here is derived from an EMBL/GenBank/DDBJ whole genome shotgun (WGS) entry which is preliminary data.</text>
</comment>
<evidence type="ECO:0000259" key="2">
    <source>
        <dbReference type="PROSITE" id="PS50830"/>
    </source>
</evidence>
<dbReference type="InterPro" id="IPR016071">
    <property type="entry name" value="Staphylococal_nuclease_OB-fold"/>
</dbReference>
<feature type="domain" description="TNase-like" evidence="2">
    <location>
        <begin position="18"/>
        <end position="133"/>
    </location>
</feature>
<dbReference type="PANTHER" id="PTHR12302:SF26">
    <property type="entry name" value="BLR1266 PROTEIN"/>
    <property type="match status" value="1"/>
</dbReference>
<keyword evidence="3" id="KW-0378">Hydrolase</keyword>
<dbReference type="PANTHER" id="PTHR12302">
    <property type="entry name" value="EBNA2 BINDING PROTEIN P100"/>
    <property type="match status" value="1"/>
</dbReference>
<dbReference type="EMBL" id="JACIDB010000002">
    <property type="protein sequence ID" value="MBB3874993.1"/>
    <property type="molecule type" value="Genomic_DNA"/>
</dbReference>
<dbReference type="Pfam" id="PF00565">
    <property type="entry name" value="SNase"/>
    <property type="match status" value="1"/>
</dbReference>
<reference evidence="3 4" key="1">
    <citation type="submission" date="2020-08" db="EMBL/GenBank/DDBJ databases">
        <title>Genomic Encyclopedia of Type Strains, Phase IV (KMG-IV): sequencing the most valuable type-strain genomes for metagenomic binning, comparative biology and taxonomic classification.</title>
        <authorList>
            <person name="Goeker M."/>
        </authorList>
    </citation>
    <scope>NUCLEOTIDE SEQUENCE [LARGE SCALE GENOMIC DNA]</scope>
    <source>
        <strain evidence="3 4">DSM 15581</strain>
    </source>
</reference>
<sequence length="214" mass="22930">MTWLAALAALASIVGSARAIDGDTLRIGATRIRLYGIDAPELHQLCGSGSRRNPCGRAAADALGRAVEGQTVTCMPMDVDRYGRTVAVCRSGGRDVGEDLVGRGLAVAYRRYSTRYVGTEDVAHAKRLGMWSDVFQPPAEFRALRRGDGAQPEEAVSAPNPSCTIKGNVSSKGARIYHVPGGRDYAKVRIAPPKGERWFCSEAEAEAAGWRPAR</sequence>
<dbReference type="RefSeq" id="WP_208663163.1">
    <property type="nucleotide sequence ID" value="NZ_JACIDB010000002.1"/>
</dbReference>
<accession>A0AAW3TMV1</accession>
<dbReference type="PROSITE" id="PS50830">
    <property type="entry name" value="TNASE_3"/>
    <property type="match status" value="1"/>
</dbReference>
<dbReference type="InterPro" id="IPR035437">
    <property type="entry name" value="SNase_OB-fold_sf"/>
</dbReference>
<dbReference type="Proteomes" id="UP000528945">
    <property type="component" value="Unassembled WGS sequence"/>
</dbReference>
<keyword evidence="4" id="KW-1185">Reference proteome</keyword>
<feature type="signal peptide" evidence="1">
    <location>
        <begin position="1"/>
        <end position="19"/>
    </location>
</feature>
<name>A0AAW3TMV1_9SPHN</name>